<comment type="caution">
    <text evidence="3">The sequence shown here is derived from an EMBL/GenBank/DDBJ whole genome shotgun (WGS) entry which is preliminary data.</text>
</comment>
<dbReference type="Pfam" id="PF04972">
    <property type="entry name" value="BON"/>
    <property type="match status" value="3"/>
</dbReference>
<dbReference type="PANTHER" id="PTHR34606:SF4">
    <property type="entry name" value="OUTER MEMBRANE LIPOPROTEIN DOLP"/>
    <property type="match status" value="1"/>
</dbReference>
<dbReference type="PROSITE" id="PS50914">
    <property type="entry name" value="BON"/>
    <property type="match status" value="3"/>
</dbReference>
<dbReference type="AlphaFoldDB" id="A0A2T5K5P7"/>
<dbReference type="InterPro" id="IPR014004">
    <property type="entry name" value="Transpt-assoc_nodulatn_dom_bac"/>
</dbReference>
<dbReference type="OrthoDB" id="680465at2"/>
<dbReference type="Proteomes" id="UP000244060">
    <property type="component" value="Unassembled WGS sequence"/>
</dbReference>
<reference evidence="3 4" key="1">
    <citation type="submission" date="2018-04" db="EMBL/GenBank/DDBJ databases">
        <title>Genomic Encyclopedia of Type Strains, Phase III (KMG-III): the genomes of soil and plant-associated and newly described type strains.</title>
        <authorList>
            <person name="Whitman W."/>
        </authorList>
    </citation>
    <scope>NUCLEOTIDE SEQUENCE [LARGE SCALE GENOMIC DNA]</scope>
    <source>
        <strain evidence="3 4">KA25</strain>
    </source>
</reference>
<proteinExistence type="predicted"/>
<feature type="domain" description="BON" evidence="2">
    <location>
        <begin position="77"/>
        <end position="145"/>
    </location>
</feature>
<protein>
    <submittedName>
        <fullName evidence="3">Osmotically-inducible protein OsmY</fullName>
    </submittedName>
</protein>
<dbReference type="Gene3D" id="3.30.1340.30">
    <property type="match status" value="3"/>
</dbReference>
<dbReference type="PANTHER" id="PTHR34606">
    <property type="entry name" value="BON DOMAIN-CONTAINING PROTEIN"/>
    <property type="match status" value="1"/>
</dbReference>
<keyword evidence="1" id="KW-0732">Signal</keyword>
<dbReference type="InterPro" id="IPR007055">
    <property type="entry name" value="BON_dom"/>
</dbReference>
<evidence type="ECO:0000256" key="1">
    <source>
        <dbReference type="ARBA" id="ARBA00022729"/>
    </source>
</evidence>
<accession>A0A2T5K5P7</accession>
<dbReference type="RefSeq" id="WP_101339822.1">
    <property type="nucleotide sequence ID" value="NZ_CP090022.1"/>
</dbReference>
<dbReference type="SMART" id="SM00749">
    <property type="entry name" value="BON"/>
    <property type="match status" value="3"/>
</dbReference>
<feature type="domain" description="BON" evidence="2">
    <location>
        <begin position="148"/>
        <end position="215"/>
    </location>
</feature>
<sequence length="215" mass="23179">MGDPDIRQDVLDGLEFEPSLNAAHIGVSVENGIVLLTGHVRTHDERLKAEQIVTSIKGVRGIAQDIEVRPVGANVTADDEIARRVLDVLKWNASVPADAVKVKVAKGWVTLSGAVEWNFQREAAEHSIRGIAGVVGISNAIEIATKLSPANLRLRIEQALKRRAELEMSDIRVEVSGGTVTLDGKVHSIGERRAAEQAVWAAPGVVDVRDRLSVV</sequence>
<dbReference type="EMBL" id="QAOT01000011">
    <property type="protein sequence ID" value="PTR17757.1"/>
    <property type="molecule type" value="Genomic_DNA"/>
</dbReference>
<organism evidence="3 4">
    <name type="scientific">Cereibacter azotoformans</name>
    <dbReference type="NCBI Taxonomy" id="43057"/>
    <lineage>
        <taxon>Bacteria</taxon>
        <taxon>Pseudomonadati</taxon>
        <taxon>Pseudomonadota</taxon>
        <taxon>Alphaproteobacteria</taxon>
        <taxon>Rhodobacterales</taxon>
        <taxon>Paracoccaceae</taxon>
        <taxon>Cereibacter</taxon>
    </lineage>
</organism>
<gene>
    <name evidence="3" type="ORF">C8J28_11144</name>
</gene>
<dbReference type="InterPro" id="IPR051686">
    <property type="entry name" value="Lipoprotein_DolP"/>
</dbReference>
<evidence type="ECO:0000313" key="4">
    <source>
        <dbReference type="Proteomes" id="UP000244060"/>
    </source>
</evidence>
<evidence type="ECO:0000259" key="2">
    <source>
        <dbReference type="PROSITE" id="PS50914"/>
    </source>
</evidence>
<keyword evidence="4" id="KW-1185">Reference proteome</keyword>
<name>A0A2T5K5P7_9RHOB</name>
<evidence type="ECO:0000313" key="3">
    <source>
        <dbReference type="EMBL" id="PTR17757.1"/>
    </source>
</evidence>
<feature type="domain" description="BON" evidence="2">
    <location>
        <begin position="2"/>
        <end position="70"/>
    </location>
</feature>